<evidence type="ECO:0000256" key="3">
    <source>
        <dbReference type="ARBA" id="ARBA00022723"/>
    </source>
</evidence>
<dbReference type="PANTHER" id="PTHR13778:SF47">
    <property type="entry name" value="LIPOPOLYSACCHARIDE 1,3-GALACTOSYLTRANSFERASE"/>
    <property type="match status" value="1"/>
</dbReference>
<organism evidence="4 5">
    <name type="scientific">Psittacicella gerlachiana</name>
    <dbReference type="NCBI Taxonomy" id="2028574"/>
    <lineage>
        <taxon>Bacteria</taxon>
        <taxon>Pseudomonadati</taxon>
        <taxon>Pseudomonadota</taxon>
        <taxon>Gammaproteobacteria</taxon>
        <taxon>Pasteurellales</taxon>
        <taxon>Psittacicellaceae</taxon>
        <taxon>Psittacicella</taxon>
    </lineage>
</organism>
<name>A0A3A1YI51_9GAMM</name>
<dbReference type="GO" id="GO:0046872">
    <property type="term" value="F:metal ion binding"/>
    <property type="evidence" value="ECO:0007669"/>
    <property type="project" value="UniProtKB-KW"/>
</dbReference>
<keyword evidence="1" id="KW-0328">Glycosyltransferase</keyword>
<dbReference type="EMBL" id="NRJF01000050">
    <property type="protein sequence ID" value="RIY37126.1"/>
    <property type="molecule type" value="Genomic_DNA"/>
</dbReference>
<proteinExistence type="predicted"/>
<dbReference type="InterPro" id="IPR029044">
    <property type="entry name" value="Nucleotide-diphossugar_trans"/>
</dbReference>
<dbReference type="PANTHER" id="PTHR13778">
    <property type="entry name" value="GLYCOSYLTRANSFERASE 8 DOMAIN-CONTAINING PROTEIN"/>
    <property type="match status" value="1"/>
</dbReference>
<evidence type="ECO:0000256" key="2">
    <source>
        <dbReference type="ARBA" id="ARBA00022679"/>
    </source>
</evidence>
<dbReference type="InterPro" id="IPR050748">
    <property type="entry name" value="Glycosyltrans_8_dom-fam"/>
</dbReference>
<keyword evidence="3" id="KW-0479">Metal-binding</keyword>
<dbReference type="Gene3D" id="3.90.550.10">
    <property type="entry name" value="Spore Coat Polysaccharide Biosynthesis Protein SpsA, Chain A"/>
    <property type="match status" value="1"/>
</dbReference>
<comment type="caution">
    <text evidence="4">The sequence shown here is derived from an EMBL/GenBank/DDBJ whole genome shotgun (WGS) entry which is preliminary data.</text>
</comment>
<dbReference type="AlphaFoldDB" id="A0A3A1YI51"/>
<dbReference type="InterPro" id="IPR002495">
    <property type="entry name" value="Glyco_trans_8"/>
</dbReference>
<dbReference type="RefSeq" id="WP_119534317.1">
    <property type="nucleotide sequence ID" value="NZ_NRJF01000050.1"/>
</dbReference>
<gene>
    <name evidence="4" type="ORF">CKF59_02020</name>
</gene>
<dbReference type="Proteomes" id="UP000265964">
    <property type="component" value="Unassembled WGS sequence"/>
</dbReference>
<keyword evidence="5" id="KW-1185">Reference proteome</keyword>
<evidence type="ECO:0000256" key="1">
    <source>
        <dbReference type="ARBA" id="ARBA00022676"/>
    </source>
</evidence>
<sequence length="433" mass="50884">MKKLTIVFTCNESYFPHLVAAISSLLANRKQTHYEIVILGRNFTKEQEAWLKNFVKTTSDHTCFLNIFEMGYELHSQTLQHIVLGHIFSIDCFSRLYIPRIIDLNLLGSDRVLYLDTDMLILDDLGELLDIDLQGKFFAVVGDYDIRERYLRLLLDWHHPGVDAFKYHFQHVKHLGLNSMLDYFNSGMILFNLKAIAEAQVDKNFLIQSMIKRQYLVFPDQDVLNIEARRHGGAFYLDYHYNCPQVKTYGICEVFNPEQDKLYLPLQPLASRTGVEEMPDFLQFLKPQEEMVALQKLKEEHNFSPENLMLNQDSLQVTKAAQYFNQDYQPQELNEENAQISLTESYNVKATKANYQEHRQELEELCRKTIENYCLAIPQDLEAYLDPSQISRVKVLHFIGTKPWQETYQTIPYHLYYYYRNQANIPPELISSK</sequence>
<reference evidence="4 5" key="1">
    <citation type="submission" date="2017-08" db="EMBL/GenBank/DDBJ databases">
        <title>Reclassification of Bisgaard taxon 37 and 44.</title>
        <authorList>
            <person name="Christensen H."/>
        </authorList>
    </citation>
    <scope>NUCLEOTIDE SEQUENCE [LARGE SCALE GENOMIC DNA]</scope>
    <source>
        <strain evidence="4 5">EEAB3T1</strain>
    </source>
</reference>
<evidence type="ECO:0000313" key="4">
    <source>
        <dbReference type="EMBL" id="RIY37126.1"/>
    </source>
</evidence>
<keyword evidence="2" id="KW-0808">Transferase</keyword>
<protein>
    <recommendedName>
        <fullName evidence="6">Lipopolysaccharide biosynthesis glycosyltransferase</fullName>
    </recommendedName>
</protein>
<dbReference type="GO" id="GO:0016757">
    <property type="term" value="F:glycosyltransferase activity"/>
    <property type="evidence" value="ECO:0007669"/>
    <property type="project" value="UniProtKB-KW"/>
</dbReference>
<dbReference type="Pfam" id="PF01501">
    <property type="entry name" value="Glyco_transf_8"/>
    <property type="match status" value="1"/>
</dbReference>
<evidence type="ECO:0008006" key="6">
    <source>
        <dbReference type="Google" id="ProtNLM"/>
    </source>
</evidence>
<dbReference type="OrthoDB" id="5670469at2"/>
<dbReference type="SUPFAM" id="SSF53448">
    <property type="entry name" value="Nucleotide-diphospho-sugar transferases"/>
    <property type="match status" value="1"/>
</dbReference>
<accession>A0A3A1YI51</accession>
<evidence type="ECO:0000313" key="5">
    <source>
        <dbReference type="Proteomes" id="UP000265964"/>
    </source>
</evidence>